<sequence length="587" mass="66788">MESDKELKGNVFDFRILKRIFAFVKPYRGRFFFLVFLTIFLGALAPTQPYLIKLTIDNYIAVGNMEGLTMMVSLLFGIAVLQAIVQYFHTYLSGWLGQYIVRDIRNQLYQHIQRLRLQFFDNTPIGKLVTRVVSDTETLLEIFTNGLAAIIGDLLQLVFILGFMLIINWKLALVSLATFPIMLLATYIFKEKIKKAFSKVRNAVSNLNTFVQEHITGMNIVQIFNSEEKEYAKFKKINKEHLQANLQTVNYYSIYFPVAEVIAASATGLLVWYGARGVIQDTISLGDLIAFIMYISLFFRPLRMIADRFNTLQLGIVSSNRILNLLDNHEHIQDNGIYSPKNILGKVQFDNIWFAYKEDDYVLKDINFEVKQGETLALVGATGAGKSSVINLLSRFYEINKGQIFVDDIPLTDYNLPNLRKHIGVVLQDVFLFSDTIEQNITLGNKDISHEKVREAAEYVGALQFIEKLPGGFQYNVMERGATLSVGQRQMISFVRALVYDPKIIVLDEATSSVDTETEEMIQAAMEKLMKGRTSIVIAHRLATIQKADKILVLDKGEIKEAGTHESLLEQEGLYAQLYEVQYKSVV</sequence>
<evidence type="ECO:0000259" key="10">
    <source>
        <dbReference type="PROSITE" id="PS50929"/>
    </source>
</evidence>
<dbReference type="SUPFAM" id="SSF52540">
    <property type="entry name" value="P-loop containing nucleoside triphosphate hydrolases"/>
    <property type="match status" value="1"/>
</dbReference>
<dbReference type="SMART" id="SM00382">
    <property type="entry name" value="AAA"/>
    <property type="match status" value="1"/>
</dbReference>
<feature type="transmembrane region" description="Helical" evidence="8">
    <location>
        <begin position="31"/>
        <end position="51"/>
    </location>
</feature>
<feature type="transmembrane region" description="Helical" evidence="8">
    <location>
        <begin position="71"/>
        <end position="92"/>
    </location>
</feature>
<organism evidence="11 12">
    <name type="scientific">Rapidithrix thailandica</name>
    <dbReference type="NCBI Taxonomy" id="413964"/>
    <lineage>
        <taxon>Bacteria</taxon>
        <taxon>Pseudomonadati</taxon>
        <taxon>Bacteroidota</taxon>
        <taxon>Cytophagia</taxon>
        <taxon>Cytophagales</taxon>
        <taxon>Flammeovirgaceae</taxon>
        <taxon>Rapidithrix</taxon>
    </lineage>
</organism>
<dbReference type="GO" id="GO:0005886">
    <property type="term" value="C:plasma membrane"/>
    <property type="evidence" value="ECO:0007669"/>
    <property type="project" value="UniProtKB-SubCell"/>
</dbReference>
<evidence type="ECO:0000256" key="1">
    <source>
        <dbReference type="ARBA" id="ARBA00004651"/>
    </source>
</evidence>
<dbReference type="Pfam" id="PF00005">
    <property type="entry name" value="ABC_tran"/>
    <property type="match status" value="1"/>
</dbReference>
<dbReference type="PANTHER" id="PTHR43394:SF1">
    <property type="entry name" value="ATP-BINDING CASSETTE SUB-FAMILY B MEMBER 10, MITOCHONDRIAL"/>
    <property type="match status" value="1"/>
</dbReference>
<dbReference type="GO" id="GO:0005524">
    <property type="term" value="F:ATP binding"/>
    <property type="evidence" value="ECO:0007669"/>
    <property type="project" value="UniProtKB-KW"/>
</dbReference>
<dbReference type="InterPro" id="IPR003593">
    <property type="entry name" value="AAA+_ATPase"/>
</dbReference>
<keyword evidence="2" id="KW-0813">Transport</keyword>
<dbReference type="Pfam" id="PF00664">
    <property type="entry name" value="ABC_membrane"/>
    <property type="match status" value="1"/>
</dbReference>
<keyword evidence="5 11" id="KW-0067">ATP-binding</keyword>
<dbReference type="InterPro" id="IPR017871">
    <property type="entry name" value="ABC_transporter-like_CS"/>
</dbReference>
<evidence type="ECO:0000256" key="3">
    <source>
        <dbReference type="ARBA" id="ARBA00022692"/>
    </source>
</evidence>
<evidence type="ECO:0000256" key="7">
    <source>
        <dbReference type="ARBA" id="ARBA00023136"/>
    </source>
</evidence>
<dbReference type="InterPro" id="IPR011527">
    <property type="entry name" value="ABC1_TM_dom"/>
</dbReference>
<keyword evidence="7 8" id="KW-0472">Membrane</keyword>
<dbReference type="Gene3D" id="1.20.1560.10">
    <property type="entry name" value="ABC transporter type 1, transmembrane domain"/>
    <property type="match status" value="1"/>
</dbReference>
<gene>
    <name evidence="11" type="ORF">AAG747_00525</name>
</gene>
<dbReference type="AlphaFoldDB" id="A0AAW9S0C4"/>
<dbReference type="SUPFAM" id="SSF90123">
    <property type="entry name" value="ABC transporter transmembrane region"/>
    <property type="match status" value="1"/>
</dbReference>
<accession>A0AAW9S0C4</accession>
<dbReference type="InterPro" id="IPR003439">
    <property type="entry name" value="ABC_transporter-like_ATP-bd"/>
</dbReference>
<evidence type="ECO:0000259" key="9">
    <source>
        <dbReference type="PROSITE" id="PS50893"/>
    </source>
</evidence>
<dbReference type="CDD" id="cd18544">
    <property type="entry name" value="ABC_6TM_TmrA_like"/>
    <property type="match status" value="1"/>
</dbReference>
<evidence type="ECO:0000256" key="8">
    <source>
        <dbReference type="SAM" id="Phobius"/>
    </source>
</evidence>
<keyword evidence="4" id="KW-0547">Nucleotide-binding</keyword>
<evidence type="ECO:0000256" key="5">
    <source>
        <dbReference type="ARBA" id="ARBA00022840"/>
    </source>
</evidence>
<dbReference type="PROSITE" id="PS00211">
    <property type="entry name" value="ABC_TRANSPORTER_1"/>
    <property type="match status" value="1"/>
</dbReference>
<dbReference type="InterPro" id="IPR036640">
    <property type="entry name" value="ABC1_TM_sf"/>
</dbReference>
<reference evidence="11 12" key="1">
    <citation type="submission" date="2024-04" db="EMBL/GenBank/DDBJ databases">
        <title>Novel genus in family Flammeovirgaceae.</title>
        <authorList>
            <person name="Nguyen T.H."/>
            <person name="Vuong T.Q."/>
            <person name="Le H."/>
            <person name="Kim S.-G."/>
        </authorList>
    </citation>
    <scope>NUCLEOTIDE SEQUENCE [LARGE SCALE GENOMIC DNA]</scope>
    <source>
        <strain evidence="11 12">JCM 23209</strain>
    </source>
</reference>
<evidence type="ECO:0000256" key="2">
    <source>
        <dbReference type="ARBA" id="ARBA00022448"/>
    </source>
</evidence>
<feature type="domain" description="ABC transmembrane type-1" evidence="10">
    <location>
        <begin position="32"/>
        <end position="314"/>
    </location>
</feature>
<feature type="domain" description="ABC transporter" evidence="9">
    <location>
        <begin position="347"/>
        <end position="581"/>
    </location>
</feature>
<protein>
    <submittedName>
        <fullName evidence="11">ABC transporter ATP-binding protein</fullName>
    </submittedName>
</protein>
<dbReference type="InterPro" id="IPR039421">
    <property type="entry name" value="Type_1_exporter"/>
</dbReference>
<evidence type="ECO:0000313" key="11">
    <source>
        <dbReference type="EMBL" id="MEN7546369.1"/>
    </source>
</evidence>
<name>A0AAW9S0C4_9BACT</name>
<feature type="transmembrane region" description="Helical" evidence="8">
    <location>
        <begin position="278"/>
        <end position="299"/>
    </location>
</feature>
<dbReference type="EMBL" id="JBDKWZ010000001">
    <property type="protein sequence ID" value="MEN7546369.1"/>
    <property type="molecule type" value="Genomic_DNA"/>
</dbReference>
<dbReference type="GO" id="GO:0015421">
    <property type="term" value="F:ABC-type oligopeptide transporter activity"/>
    <property type="evidence" value="ECO:0007669"/>
    <property type="project" value="TreeGrafter"/>
</dbReference>
<feature type="transmembrane region" description="Helical" evidence="8">
    <location>
        <begin position="147"/>
        <end position="166"/>
    </location>
</feature>
<dbReference type="PROSITE" id="PS50893">
    <property type="entry name" value="ABC_TRANSPORTER_2"/>
    <property type="match status" value="1"/>
</dbReference>
<keyword evidence="6 8" id="KW-1133">Transmembrane helix</keyword>
<proteinExistence type="predicted"/>
<keyword evidence="3 8" id="KW-0812">Transmembrane</keyword>
<dbReference type="FunFam" id="3.40.50.300:FF:000287">
    <property type="entry name" value="Multidrug ABC transporter ATP-binding protein"/>
    <property type="match status" value="1"/>
</dbReference>
<dbReference type="Gene3D" id="3.40.50.300">
    <property type="entry name" value="P-loop containing nucleotide triphosphate hydrolases"/>
    <property type="match status" value="1"/>
</dbReference>
<comment type="caution">
    <text evidence="11">The sequence shown here is derived from an EMBL/GenBank/DDBJ whole genome shotgun (WGS) entry which is preliminary data.</text>
</comment>
<keyword evidence="12" id="KW-1185">Reference proteome</keyword>
<feature type="transmembrane region" description="Helical" evidence="8">
    <location>
        <begin position="249"/>
        <end position="272"/>
    </location>
</feature>
<comment type="subcellular location">
    <subcellularLocation>
        <location evidence="1">Cell membrane</location>
        <topology evidence="1">Multi-pass membrane protein</topology>
    </subcellularLocation>
</comment>
<dbReference type="RefSeq" id="WP_346819157.1">
    <property type="nucleotide sequence ID" value="NZ_JBDKWZ010000001.1"/>
</dbReference>
<dbReference type="InterPro" id="IPR027417">
    <property type="entry name" value="P-loop_NTPase"/>
</dbReference>
<evidence type="ECO:0000313" key="12">
    <source>
        <dbReference type="Proteomes" id="UP001403385"/>
    </source>
</evidence>
<evidence type="ECO:0000256" key="4">
    <source>
        <dbReference type="ARBA" id="ARBA00022741"/>
    </source>
</evidence>
<feature type="transmembrane region" description="Helical" evidence="8">
    <location>
        <begin position="172"/>
        <end position="189"/>
    </location>
</feature>
<dbReference type="PANTHER" id="PTHR43394">
    <property type="entry name" value="ATP-DEPENDENT PERMEASE MDL1, MITOCHONDRIAL"/>
    <property type="match status" value="1"/>
</dbReference>
<dbReference type="PROSITE" id="PS50929">
    <property type="entry name" value="ABC_TM1F"/>
    <property type="match status" value="1"/>
</dbReference>
<evidence type="ECO:0000256" key="6">
    <source>
        <dbReference type="ARBA" id="ARBA00022989"/>
    </source>
</evidence>
<dbReference type="Proteomes" id="UP001403385">
    <property type="component" value="Unassembled WGS sequence"/>
</dbReference>
<dbReference type="GO" id="GO:0016887">
    <property type="term" value="F:ATP hydrolysis activity"/>
    <property type="evidence" value="ECO:0007669"/>
    <property type="project" value="InterPro"/>
</dbReference>